<organism evidence="1 2">
    <name type="scientific">Lipomyces kononenkoae</name>
    <name type="common">Yeast</name>
    <dbReference type="NCBI Taxonomy" id="34357"/>
    <lineage>
        <taxon>Eukaryota</taxon>
        <taxon>Fungi</taxon>
        <taxon>Dikarya</taxon>
        <taxon>Ascomycota</taxon>
        <taxon>Saccharomycotina</taxon>
        <taxon>Lipomycetes</taxon>
        <taxon>Lipomycetales</taxon>
        <taxon>Lipomycetaceae</taxon>
        <taxon>Lipomyces</taxon>
    </lineage>
</organism>
<name>A0ACC3SXB3_LIPKO</name>
<dbReference type="EMBL" id="MU971391">
    <property type="protein sequence ID" value="KAK9236291.1"/>
    <property type="molecule type" value="Genomic_DNA"/>
</dbReference>
<proteinExistence type="predicted"/>
<evidence type="ECO:0000313" key="2">
    <source>
        <dbReference type="Proteomes" id="UP001433508"/>
    </source>
</evidence>
<reference evidence="2" key="1">
    <citation type="journal article" date="2024" name="Front. Bioeng. Biotechnol.">
        <title>Genome-scale model development and genomic sequencing of the oleaginous clade Lipomyces.</title>
        <authorList>
            <person name="Czajka J.J."/>
            <person name="Han Y."/>
            <person name="Kim J."/>
            <person name="Mondo S.J."/>
            <person name="Hofstad B.A."/>
            <person name="Robles A."/>
            <person name="Haridas S."/>
            <person name="Riley R."/>
            <person name="LaButti K."/>
            <person name="Pangilinan J."/>
            <person name="Andreopoulos W."/>
            <person name="Lipzen A."/>
            <person name="Yan J."/>
            <person name="Wang M."/>
            <person name="Ng V."/>
            <person name="Grigoriev I.V."/>
            <person name="Spatafora J.W."/>
            <person name="Magnuson J.K."/>
            <person name="Baker S.E."/>
            <person name="Pomraning K.R."/>
        </authorList>
    </citation>
    <scope>NUCLEOTIDE SEQUENCE [LARGE SCALE GENOMIC DNA]</scope>
    <source>
        <strain evidence="2">CBS 7786</strain>
    </source>
</reference>
<gene>
    <name evidence="1" type="ORF">V1525DRAFT_363124</name>
</gene>
<evidence type="ECO:0000313" key="1">
    <source>
        <dbReference type="EMBL" id="KAK9236291.1"/>
    </source>
</evidence>
<accession>A0ACC3SXB3</accession>
<sequence length="1701" mass="190264">MIALFCPSPLWDVDDFNQCVKERYLNFWLPILSVLVSIACLFLTSTVRVPAFLRRRWFNKGYRQLPTDGSPIDTESDDENLDPIYRLRTADADAEYDEIDENATNDRDVEDEALDIAPRTRTASNTPANGNADRSTTLILNATPGRRLRSVIEQVVAIALAVVHVVTLFGIILVQYPPFYSERVNLVHTSIASSILSAYILVLSTMRLSPSVRYNSPFLRIHVALFYTFIWSASIVNFRSAIVHSSRHFVTFLCAFDFLSLSVLLVISLLSPVHDRPAYIETVDGLKPNPVPYASIWDTITFSWANKMLKLGYSRPLTMDDVWDLTDDFRSALLMPGYRLAKNGRTMLYGLLKYFRFRLIYGFCFSVMYAIFTFTPTILVRQILRHLEDPSREPTHMAWLYVFLLLVFAFVNATCSAQALWTFRQVCVRTRAIIVAELYSKALKRKVAVNVPEASDNANGKAKLKAKEDQKASDDDANKKKEKIDDETIDLGRVINLMAVDAFSIAEVLARLNPLIKGTMMIFISMVLLYQTLGPSAIAGSLGMLTLLPINYKFSRTFGKIQKELLSITDRRIQKTNEILQSIKIIKFFAWEDRFIDQLQEVRNEEIKTLRKRFLLLAFAAMVWFGFPTIITFITFGFYTMIAKKELTASVAFSALSLFNLMRTPMDRLAEMITNVIEARTSVERVQKFLDEEETQKYTQLSKTRRTHGDPLIGFRGASFAWGAGRTNFDFKLQNIDITFVPGKLSVIVGPTGAGKTSLLMALLGEMNLLKGKVFLPGSSLLEPPAQSRTMGLVESVAYCAQQPWLLNGTIRENILFGNKYHDARYKQVVQLCALVRDFQILEAGDQTPVGEKGISLSGGQKQRISLARALYSNARHLILDDCLSAVDSHTALYLYENCITGPLMKDRTCILVSHNVALTLTLADHVVVLENGRIVTQGVPADVVASGVLGTDELLINSIQNSREVSRVPSATNVTDKDAIQVAAPQNGGQQDSKEVEQKPKKKTNEELQQVGMVKFGVYASYIKSMGSTPYWALVIAALVFHQGAAIAQNWWVRVWSAAISSMESLVSTKNIVLTSAGVLSTVAHNLTSSASGLFEYTPEAAVRNVIVPLMPVGPPTTYVNVLDHEDGYLFVQESVNGPGYYLKIYGLIAIVYIFLSFFREALFYFGSLSASNGLFDKLLNSIMRAKPRFFDSTPVGRIINRFSKDIESIDREVAVDALSFIHSILSVGVIIGVISVIVPGFLLIGVVISIIFFLINMFYLQSSRELKRMQSVTRSPIYQHFGETLVGISTIRAYGYEQRFIAESMHKVDTNSRPYWIMWALNRWMCYRTDLSGGLVSFFAGVFVMMSQNSIDSGLAGLILTYAISFTENMFWVVLLYATNEMNMNSVERIDEFLAIEQEAPDVIPDHRPPPNWPTTGAISVTDLSLRYAPELPRVIKGISFDVDPCSKIGIVGRTGAGKSTIASAFFRFLEADTGKIVIDGIDISTIGLRDLRQSLAIIPQDPTLFTGTVRSNLDPFNNYSDHDVFTVLRHVHLINDIPGEEPEASGSSANSDGLADTEREARDMNIFYRLESPVTEGGGNLSQGQRQLMCLARSLLKSPKIILLDEATASIDYNTDAQIQETIRTEFANTTILTIAHRLRSIIDYDKILVLDSGFIKEYDHPHVLLQQQDSIFRSMCASSGELEALEDLAKQAYEKVK</sequence>
<keyword evidence="2" id="KW-1185">Reference proteome</keyword>
<dbReference type="Proteomes" id="UP001433508">
    <property type="component" value="Unassembled WGS sequence"/>
</dbReference>
<comment type="caution">
    <text evidence="1">The sequence shown here is derived from an EMBL/GenBank/DDBJ whole genome shotgun (WGS) entry which is preliminary data.</text>
</comment>
<protein>
    <submittedName>
        <fullName evidence="1">Uncharacterized protein</fullName>
    </submittedName>
</protein>